<evidence type="ECO:0008006" key="3">
    <source>
        <dbReference type="Google" id="ProtNLM"/>
    </source>
</evidence>
<comment type="caution">
    <text evidence="1">The sequence shown here is derived from an EMBL/GenBank/DDBJ whole genome shotgun (WGS) entry which is preliminary data.</text>
</comment>
<keyword evidence="2" id="KW-1185">Reference proteome</keyword>
<name>A0A9P6HE49_9AGAM</name>
<dbReference type="EMBL" id="WIUZ02000009">
    <property type="protein sequence ID" value="KAF9783835.1"/>
    <property type="molecule type" value="Genomic_DNA"/>
</dbReference>
<accession>A0A9P6HE49</accession>
<dbReference type="AlphaFoldDB" id="A0A9P6HE49"/>
<sequence length="403" mass="47151">MTSSSKPITASLKQQTRALKELELEMEALLPLKPFLTAASVPLDKVARSKDLWFKDGDIIIWAKDEYYSSLFRVHRRILKDSRAEPFCTVVDCDYPDPETSGELFLDGVWVLRYHSRDPVETMHVIKWMYEQPTISKRSVIPFVALKAYLERSDEGFVPAMRRCALEYLWNMLPTSLNYHQRIPSLVEDCYSENSTLVYKPHVLISLIELSEQHKLIAILPLLYYYIAQWPLDWITDGVPATSMEFEYRSCEGYRFSLPQKEVVTILAGREKLIRMRETHVFNFIQDFTSSGTALDVPIDGCNGEKRKETGETCFQWLMRVWYYMNSYGFITRPTALDIMNMGQWAELKKYCCEVCAKKVMEHMLTGRDEVWNTLPRLFGFYNWDDVVKKQKKVEEEFEAVIC</sequence>
<evidence type="ECO:0000313" key="2">
    <source>
        <dbReference type="Proteomes" id="UP000736335"/>
    </source>
</evidence>
<evidence type="ECO:0000313" key="1">
    <source>
        <dbReference type="EMBL" id="KAF9783835.1"/>
    </source>
</evidence>
<gene>
    <name evidence="1" type="ORF">BJ322DRAFT_881742</name>
</gene>
<reference evidence="1" key="2">
    <citation type="submission" date="2020-11" db="EMBL/GenBank/DDBJ databases">
        <authorList>
            <consortium name="DOE Joint Genome Institute"/>
            <person name="Kuo A."/>
            <person name="Miyauchi S."/>
            <person name="Kiss E."/>
            <person name="Drula E."/>
            <person name="Kohler A."/>
            <person name="Sanchez-Garcia M."/>
            <person name="Andreopoulos B."/>
            <person name="Barry K.W."/>
            <person name="Bonito G."/>
            <person name="Buee M."/>
            <person name="Carver A."/>
            <person name="Chen C."/>
            <person name="Cichocki N."/>
            <person name="Clum A."/>
            <person name="Culley D."/>
            <person name="Crous P.W."/>
            <person name="Fauchery L."/>
            <person name="Girlanda M."/>
            <person name="Hayes R."/>
            <person name="Keri Z."/>
            <person name="Labutti K."/>
            <person name="Lipzen A."/>
            <person name="Lombard V."/>
            <person name="Magnuson J."/>
            <person name="Maillard F."/>
            <person name="Morin E."/>
            <person name="Murat C."/>
            <person name="Nolan M."/>
            <person name="Ohm R."/>
            <person name="Pangilinan J."/>
            <person name="Pereira M."/>
            <person name="Perotto S."/>
            <person name="Peter M."/>
            <person name="Riley R."/>
            <person name="Sitrit Y."/>
            <person name="Stielow B."/>
            <person name="Szollosi G."/>
            <person name="Zifcakova L."/>
            <person name="Stursova M."/>
            <person name="Spatafora J.W."/>
            <person name="Tedersoo L."/>
            <person name="Vaario L.-M."/>
            <person name="Yamada A."/>
            <person name="Yan M."/>
            <person name="Wang P."/>
            <person name="Xu J."/>
            <person name="Bruns T."/>
            <person name="Baldrian P."/>
            <person name="Vilgalys R."/>
            <person name="Henrissat B."/>
            <person name="Grigoriev I.V."/>
            <person name="Hibbett D."/>
            <person name="Nagy L.G."/>
            <person name="Martin F.M."/>
        </authorList>
    </citation>
    <scope>NUCLEOTIDE SEQUENCE</scope>
    <source>
        <strain evidence="1">UH-Tt-Lm1</strain>
    </source>
</reference>
<reference evidence="1" key="1">
    <citation type="journal article" date="2020" name="Nat. Commun.">
        <title>Large-scale genome sequencing of mycorrhizal fungi provides insights into the early evolution of symbiotic traits.</title>
        <authorList>
            <person name="Miyauchi S."/>
            <person name="Kiss E."/>
            <person name="Kuo A."/>
            <person name="Drula E."/>
            <person name="Kohler A."/>
            <person name="Sanchez-Garcia M."/>
            <person name="Morin E."/>
            <person name="Andreopoulos B."/>
            <person name="Barry K.W."/>
            <person name="Bonito G."/>
            <person name="Buee M."/>
            <person name="Carver A."/>
            <person name="Chen C."/>
            <person name="Cichocki N."/>
            <person name="Clum A."/>
            <person name="Culley D."/>
            <person name="Crous P.W."/>
            <person name="Fauchery L."/>
            <person name="Girlanda M."/>
            <person name="Hayes R.D."/>
            <person name="Keri Z."/>
            <person name="LaButti K."/>
            <person name="Lipzen A."/>
            <person name="Lombard V."/>
            <person name="Magnuson J."/>
            <person name="Maillard F."/>
            <person name="Murat C."/>
            <person name="Nolan M."/>
            <person name="Ohm R.A."/>
            <person name="Pangilinan J."/>
            <person name="Pereira M.F."/>
            <person name="Perotto S."/>
            <person name="Peter M."/>
            <person name="Pfister S."/>
            <person name="Riley R."/>
            <person name="Sitrit Y."/>
            <person name="Stielow J.B."/>
            <person name="Szollosi G."/>
            <person name="Zifcakova L."/>
            <person name="Stursova M."/>
            <person name="Spatafora J.W."/>
            <person name="Tedersoo L."/>
            <person name="Vaario L.M."/>
            <person name="Yamada A."/>
            <person name="Yan M."/>
            <person name="Wang P."/>
            <person name="Xu J."/>
            <person name="Bruns T."/>
            <person name="Baldrian P."/>
            <person name="Vilgalys R."/>
            <person name="Dunand C."/>
            <person name="Henrissat B."/>
            <person name="Grigoriev I.V."/>
            <person name="Hibbett D."/>
            <person name="Nagy L.G."/>
            <person name="Martin F.M."/>
        </authorList>
    </citation>
    <scope>NUCLEOTIDE SEQUENCE</scope>
    <source>
        <strain evidence="1">UH-Tt-Lm1</strain>
    </source>
</reference>
<protein>
    <recommendedName>
        <fullName evidence="3">BTB domain-containing protein</fullName>
    </recommendedName>
</protein>
<dbReference type="Proteomes" id="UP000736335">
    <property type="component" value="Unassembled WGS sequence"/>
</dbReference>
<organism evidence="1 2">
    <name type="scientific">Thelephora terrestris</name>
    <dbReference type="NCBI Taxonomy" id="56493"/>
    <lineage>
        <taxon>Eukaryota</taxon>
        <taxon>Fungi</taxon>
        <taxon>Dikarya</taxon>
        <taxon>Basidiomycota</taxon>
        <taxon>Agaricomycotina</taxon>
        <taxon>Agaricomycetes</taxon>
        <taxon>Thelephorales</taxon>
        <taxon>Thelephoraceae</taxon>
        <taxon>Thelephora</taxon>
    </lineage>
</organism>
<dbReference type="OrthoDB" id="3226601at2759"/>
<proteinExistence type="predicted"/>